<dbReference type="EMBL" id="AGNL01028422">
    <property type="protein sequence ID" value="EJK57368.1"/>
    <property type="molecule type" value="Genomic_DNA"/>
</dbReference>
<comment type="caution">
    <text evidence="3">The sequence shown here is derived from an EMBL/GenBank/DDBJ whole genome shotgun (WGS) entry which is preliminary data.</text>
</comment>
<feature type="region of interest" description="Disordered" evidence="1">
    <location>
        <begin position="38"/>
        <end position="75"/>
    </location>
</feature>
<dbReference type="eggNOG" id="ENOG502T0AD">
    <property type="taxonomic scope" value="Eukaryota"/>
</dbReference>
<name>K0RU41_THAOC</name>
<dbReference type="InterPro" id="IPR029058">
    <property type="entry name" value="AB_hydrolase_fold"/>
</dbReference>
<dbReference type="Proteomes" id="UP000266841">
    <property type="component" value="Unassembled WGS sequence"/>
</dbReference>
<dbReference type="SUPFAM" id="SSF53474">
    <property type="entry name" value="alpha/beta-Hydrolases"/>
    <property type="match status" value="1"/>
</dbReference>
<keyword evidence="4" id="KW-1185">Reference proteome</keyword>
<dbReference type="AlphaFoldDB" id="K0RU41"/>
<feature type="signal peptide" evidence="2">
    <location>
        <begin position="1"/>
        <end position="19"/>
    </location>
</feature>
<feature type="compositionally biased region" description="Basic and acidic residues" evidence="1">
    <location>
        <begin position="45"/>
        <end position="66"/>
    </location>
</feature>
<evidence type="ECO:0000313" key="4">
    <source>
        <dbReference type="Proteomes" id="UP000266841"/>
    </source>
</evidence>
<organism evidence="3 4">
    <name type="scientific">Thalassiosira oceanica</name>
    <name type="common">Marine diatom</name>
    <dbReference type="NCBI Taxonomy" id="159749"/>
    <lineage>
        <taxon>Eukaryota</taxon>
        <taxon>Sar</taxon>
        <taxon>Stramenopiles</taxon>
        <taxon>Ochrophyta</taxon>
        <taxon>Bacillariophyta</taxon>
        <taxon>Coscinodiscophyceae</taxon>
        <taxon>Thalassiosirophycidae</taxon>
        <taxon>Thalassiosirales</taxon>
        <taxon>Thalassiosiraceae</taxon>
        <taxon>Thalassiosira</taxon>
    </lineage>
</organism>
<proteinExistence type="predicted"/>
<evidence type="ECO:0008006" key="5">
    <source>
        <dbReference type="Google" id="ProtNLM"/>
    </source>
</evidence>
<evidence type="ECO:0000256" key="1">
    <source>
        <dbReference type="SAM" id="MobiDB-lite"/>
    </source>
</evidence>
<reference evidence="3 4" key="1">
    <citation type="journal article" date="2012" name="Genome Biol.">
        <title>Genome and low-iron response of an oceanic diatom adapted to chronic iron limitation.</title>
        <authorList>
            <person name="Lommer M."/>
            <person name="Specht M."/>
            <person name="Roy A.S."/>
            <person name="Kraemer L."/>
            <person name="Andreson R."/>
            <person name="Gutowska M.A."/>
            <person name="Wolf J."/>
            <person name="Bergner S.V."/>
            <person name="Schilhabel M.B."/>
            <person name="Klostermeier U.C."/>
            <person name="Beiko R.G."/>
            <person name="Rosenstiel P."/>
            <person name="Hippler M."/>
            <person name="Laroche J."/>
        </authorList>
    </citation>
    <scope>NUCLEOTIDE SEQUENCE [LARGE SCALE GENOMIC DNA]</scope>
    <source>
        <strain evidence="3 4">CCMP1005</strain>
    </source>
</reference>
<keyword evidence="2" id="KW-0732">Signal</keyword>
<gene>
    <name evidence="3" type="ORF">THAOC_22593</name>
</gene>
<evidence type="ECO:0000313" key="3">
    <source>
        <dbReference type="EMBL" id="EJK57368.1"/>
    </source>
</evidence>
<accession>K0RU41</accession>
<sequence length="764" mass="82700">MRLLFSTLLLAASFERAAATVSVVDNYRDPVVEGEEAAGVGGGFGKEERDLRGGKGGKGDKSDKGGKAKNNKAHKANKYIGPGDCLATYQAIVSNRNYAYSGAGVCLDDIAVELTCESASKCSYAEHSLRPGSAYVMEACATFDPSKELVYDARTGTCTLGADGIGLKRRQENSCRVPTAELSFKMTFGAMDSSGVHIDFSRNGGVTFYTEEEGNLTREAVPASLFQRNLQVSKCEDCKARQAPLYTVGYTQGLIATYEGQNGGPWNSQPDGSVRVGPAGQEVYFDLYYPFLGEGAEASAKILRAGTVHIPPQIFGNGLGLGLGDFPGFESDRYGYKLRGAVKGPGTLAEIKKELPRAGTGCHPLFIYSHGDGGFPAENNSLFVELAKYGFIAAAPYHGAIPLALVNRPNEVVSVYKELKARLGLGIGAQHSICPKIAIGGHSFGAFTSLAVAYGHNVPPELRNTFTTLPEVPEFKTPEDMKIKAVTVFAPSTLNVAGSALFNSANGGTTIPDLVSPNIPTLVVAAAKDTTSPWQSNALPVWNTVTKPCPASPGRTNALIVGGAEHNGFVDRCSMLKQFEDKITPLIHPDYILEHCVERASDSGYGDQRSPTRYLCNEYFSNLNIAVNAGCLVANDDDCDRLENLFNKVNGHLFLLGGVPLCYRRDGSLERSSQREKDLCSIIFAMFPNKDLYSFMKTELVFYHMLDRNYCKGLPDMSNADSLTTQVRVTRNYLMSMFDDEHQGDKECYGNELKKEDNLLECEV</sequence>
<dbReference type="Gene3D" id="3.40.50.1820">
    <property type="entry name" value="alpha/beta hydrolase"/>
    <property type="match status" value="1"/>
</dbReference>
<evidence type="ECO:0000256" key="2">
    <source>
        <dbReference type="SAM" id="SignalP"/>
    </source>
</evidence>
<protein>
    <recommendedName>
        <fullName evidence="5">Chlorophyllase</fullName>
    </recommendedName>
</protein>
<feature type="chain" id="PRO_5003836530" description="Chlorophyllase" evidence="2">
    <location>
        <begin position="20"/>
        <end position="764"/>
    </location>
</feature>